<dbReference type="GO" id="GO:0046873">
    <property type="term" value="F:metal ion transmembrane transporter activity"/>
    <property type="evidence" value="ECO:0007669"/>
    <property type="project" value="InterPro"/>
</dbReference>
<organism evidence="9 10">
    <name type="scientific">Aureobasidium pullulans</name>
    <name type="common">Black yeast</name>
    <name type="synonym">Pullularia pullulans</name>
    <dbReference type="NCBI Taxonomy" id="5580"/>
    <lineage>
        <taxon>Eukaryota</taxon>
        <taxon>Fungi</taxon>
        <taxon>Dikarya</taxon>
        <taxon>Ascomycota</taxon>
        <taxon>Pezizomycotina</taxon>
        <taxon>Dothideomycetes</taxon>
        <taxon>Dothideomycetidae</taxon>
        <taxon>Dothideales</taxon>
        <taxon>Saccotheciaceae</taxon>
        <taxon>Aureobasidium</taxon>
    </lineage>
</organism>
<feature type="compositionally biased region" description="Polar residues" evidence="7">
    <location>
        <begin position="209"/>
        <end position="218"/>
    </location>
</feature>
<keyword evidence="4 8" id="KW-1133">Transmembrane helix</keyword>
<feature type="region of interest" description="Disordered" evidence="7">
    <location>
        <begin position="191"/>
        <end position="218"/>
    </location>
</feature>
<dbReference type="PANTHER" id="PTHR16133:SF0">
    <property type="entry name" value="ZINC_IRON REGULATED TRANSPORTER-RELATED PROTEIN 102B, ISOFORM E"/>
    <property type="match status" value="1"/>
</dbReference>
<evidence type="ECO:0000313" key="9">
    <source>
        <dbReference type="EMBL" id="TIA27391.1"/>
    </source>
</evidence>
<gene>
    <name evidence="9" type="ORF">D6C83_07794</name>
</gene>
<keyword evidence="6 8" id="KW-0472">Membrane</keyword>
<dbReference type="GO" id="GO:0006829">
    <property type="term" value="P:zinc ion transport"/>
    <property type="evidence" value="ECO:0007669"/>
    <property type="project" value="InterPro"/>
</dbReference>
<evidence type="ECO:0000256" key="7">
    <source>
        <dbReference type="SAM" id="MobiDB-lite"/>
    </source>
</evidence>
<dbReference type="AlphaFoldDB" id="A0A4T0B1A0"/>
<dbReference type="InterPro" id="IPR003689">
    <property type="entry name" value="ZIP"/>
</dbReference>
<feature type="region of interest" description="Disordered" evidence="7">
    <location>
        <begin position="103"/>
        <end position="142"/>
    </location>
</feature>
<accession>A0A4T0B1A0</accession>
<name>A0A4T0B1A0_AURPU</name>
<dbReference type="Proteomes" id="UP000304947">
    <property type="component" value="Unassembled WGS sequence"/>
</dbReference>
<evidence type="ECO:0000256" key="8">
    <source>
        <dbReference type="SAM" id="Phobius"/>
    </source>
</evidence>
<feature type="compositionally biased region" description="Basic and acidic residues" evidence="7">
    <location>
        <begin position="131"/>
        <end position="142"/>
    </location>
</feature>
<sequence>MWSGLFMLLVLSIIMAVASFLAGSLPLSFSLSQRQLRLITAIGTGVLVGTALIVIIPEGVETLYSAREVGHAHAARSILPRGLTGLPELPTLALAHHEYSTSSNVYTRDTDLTGPDDGRPEDTQSPPATEPEQKEEDHDHEDWEPHAWVGASLVMGFVLMYLIDQLPRHAAASSQPQRFHIALDRFNLQRSTNQASESEDPDAIPPSDPMQQSRPSSTTVGLVIHAAADGIALGASSTASSRRLGFIVFVALMIHKAPAAFGLLPPAPLLPGPPTAPSLPPALSPASSISRQPHVCDNLLRNGTQRGSHDAGKELSYSTRQLQGVYRFSETAYLTGPSVTLS</sequence>
<dbReference type="GO" id="GO:0000139">
    <property type="term" value="C:Golgi membrane"/>
    <property type="evidence" value="ECO:0007669"/>
    <property type="project" value="UniProtKB-SubCell"/>
</dbReference>
<evidence type="ECO:0000256" key="2">
    <source>
        <dbReference type="ARBA" id="ARBA00004394"/>
    </source>
</evidence>
<dbReference type="EMBL" id="QZBU01003516">
    <property type="protein sequence ID" value="TIA27391.1"/>
    <property type="molecule type" value="Genomic_DNA"/>
</dbReference>
<proteinExistence type="predicted"/>
<evidence type="ECO:0000256" key="6">
    <source>
        <dbReference type="ARBA" id="ARBA00023136"/>
    </source>
</evidence>
<evidence type="ECO:0000256" key="1">
    <source>
        <dbReference type="ARBA" id="ARBA00004127"/>
    </source>
</evidence>
<feature type="transmembrane region" description="Helical" evidence="8">
    <location>
        <begin position="6"/>
        <end position="29"/>
    </location>
</feature>
<keyword evidence="3 8" id="KW-0812">Transmembrane</keyword>
<protein>
    <submittedName>
        <fullName evidence="9">Zinc/iron permease</fullName>
    </submittedName>
</protein>
<feature type="transmembrane region" description="Helical" evidence="8">
    <location>
        <begin position="36"/>
        <end position="56"/>
    </location>
</feature>
<reference evidence="9 10" key="1">
    <citation type="submission" date="2018-10" db="EMBL/GenBank/DDBJ databases">
        <title>Fifty Aureobasidium pullulans genomes reveal a recombining polyextremotolerant generalist.</title>
        <authorList>
            <person name="Gostincar C."/>
            <person name="Turk M."/>
            <person name="Zajc J."/>
            <person name="Gunde-Cimerman N."/>
        </authorList>
    </citation>
    <scope>NUCLEOTIDE SEQUENCE [LARGE SCALE GENOMIC DNA]</scope>
    <source>
        <strain evidence="9 10">EXF-3380</strain>
    </source>
</reference>
<evidence type="ECO:0000256" key="4">
    <source>
        <dbReference type="ARBA" id="ARBA00022989"/>
    </source>
</evidence>
<evidence type="ECO:0000313" key="10">
    <source>
        <dbReference type="Proteomes" id="UP000304947"/>
    </source>
</evidence>
<evidence type="ECO:0000256" key="5">
    <source>
        <dbReference type="ARBA" id="ARBA00023034"/>
    </source>
</evidence>
<comment type="caution">
    <text evidence="9">The sequence shown here is derived from an EMBL/GenBank/DDBJ whole genome shotgun (WGS) entry which is preliminary data.</text>
</comment>
<keyword evidence="5" id="KW-0333">Golgi apparatus</keyword>
<dbReference type="InterPro" id="IPR045891">
    <property type="entry name" value="ZIP9"/>
</dbReference>
<feature type="compositionally biased region" description="Basic and acidic residues" evidence="7">
    <location>
        <begin position="108"/>
        <end position="122"/>
    </location>
</feature>
<dbReference type="Pfam" id="PF02535">
    <property type="entry name" value="Zip"/>
    <property type="match status" value="1"/>
</dbReference>
<comment type="subcellular location">
    <subcellularLocation>
        <location evidence="1">Endomembrane system</location>
        <topology evidence="1">Multi-pass membrane protein</topology>
    </subcellularLocation>
    <subcellularLocation>
        <location evidence="2">Golgi apparatus membrane</location>
    </subcellularLocation>
</comment>
<evidence type="ECO:0000256" key="3">
    <source>
        <dbReference type="ARBA" id="ARBA00022692"/>
    </source>
</evidence>
<dbReference type="PANTHER" id="PTHR16133">
    <property type="entry name" value="SOLUTE CARRIER FAMILY 39 ZINC TRANSPORTER , MEMBER 9-RELATED"/>
    <property type="match status" value="1"/>
</dbReference>